<sequence length="382" mass="43932">MSDPMPIKKGFEATRGILQELVVVVSLVRTLASSFVSAGHVYRRLKKRSKDVKGHIKDHLEEDQGREKGKEKHEEHDRRSRRDSHSDDDQGRRRLSHRRWESRSRSRRRRDDSTDSEAESIDTSAALVRTEYDRGYQILGERFANGDLITRNQLQYQIIALQQALLQIYENSILYSENPRHPPSFYLRQLVQTARSARQASIEALSMQYNRMLPAPEVHEPHAALPGPRSSSSTIYSSHHDSPHPDASSHAYKPTSGELFCVFARDLQRSPTLPLSDNFKSGGDHRCPYCHAYIPVRHNKAWEIVKEVERVADKEICERTFLVNTRFLVKCHRQGGGFACVLCCEYSDADTVCSEVRALIEHLWREHTCAELEWDGDIAEEE</sequence>
<dbReference type="PANTHER" id="PTHR42354:SF1">
    <property type="entry name" value="C2H2-TYPE DOMAIN-CONTAINING PROTEIN"/>
    <property type="match status" value="1"/>
</dbReference>
<evidence type="ECO:0000313" key="2">
    <source>
        <dbReference type="EMBL" id="KAF2691929.1"/>
    </source>
</evidence>
<keyword evidence="3" id="KW-1185">Reference proteome</keyword>
<evidence type="ECO:0000313" key="3">
    <source>
        <dbReference type="Proteomes" id="UP000799291"/>
    </source>
</evidence>
<protein>
    <submittedName>
        <fullName evidence="2">Uncharacterized protein</fullName>
    </submittedName>
</protein>
<evidence type="ECO:0000256" key="1">
    <source>
        <dbReference type="SAM" id="MobiDB-lite"/>
    </source>
</evidence>
<name>A0A6G1JP50_9PLEO</name>
<dbReference type="PANTHER" id="PTHR42354">
    <property type="entry name" value="C2H2-TYPE DOMAIN-CONTAINING PROTEIN"/>
    <property type="match status" value="1"/>
</dbReference>
<dbReference type="EMBL" id="MU005569">
    <property type="protein sequence ID" value="KAF2691929.1"/>
    <property type="molecule type" value="Genomic_DNA"/>
</dbReference>
<feature type="compositionally biased region" description="Basic and acidic residues" evidence="1">
    <location>
        <begin position="51"/>
        <end position="113"/>
    </location>
</feature>
<dbReference type="OrthoDB" id="5309037at2759"/>
<feature type="region of interest" description="Disordered" evidence="1">
    <location>
        <begin position="47"/>
        <end position="122"/>
    </location>
</feature>
<proteinExistence type="predicted"/>
<feature type="region of interest" description="Disordered" evidence="1">
    <location>
        <begin position="219"/>
        <end position="250"/>
    </location>
</feature>
<organism evidence="2 3">
    <name type="scientific">Lentithecium fluviatile CBS 122367</name>
    <dbReference type="NCBI Taxonomy" id="1168545"/>
    <lineage>
        <taxon>Eukaryota</taxon>
        <taxon>Fungi</taxon>
        <taxon>Dikarya</taxon>
        <taxon>Ascomycota</taxon>
        <taxon>Pezizomycotina</taxon>
        <taxon>Dothideomycetes</taxon>
        <taxon>Pleosporomycetidae</taxon>
        <taxon>Pleosporales</taxon>
        <taxon>Massarineae</taxon>
        <taxon>Lentitheciaceae</taxon>
        <taxon>Lentithecium</taxon>
    </lineage>
</organism>
<dbReference type="Proteomes" id="UP000799291">
    <property type="component" value="Unassembled WGS sequence"/>
</dbReference>
<gene>
    <name evidence="2" type="ORF">K458DRAFT_7827</name>
</gene>
<accession>A0A6G1JP50</accession>
<dbReference type="AlphaFoldDB" id="A0A6G1JP50"/>
<reference evidence="2" key="1">
    <citation type="journal article" date="2020" name="Stud. Mycol.">
        <title>101 Dothideomycetes genomes: a test case for predicting lifestyles and emergence of pathogens.</title>
        <authorList>
            <person name="Haridas S."/>
            <person name="Albert R."/>
            <person name="Binder M."/>
            <person name="Bloem J."/>
            <person name="Labutti K."/>
            <person name="Salamov A."/>
            <person name="Andreopoulos B."/>
            <person name="Baker S."/>
            <person name="Barry K."/>
            <person name="Bills G."/>
            <person name="Bluhm B."/>
            <person name="Cannon C."/>
            <person name="Castanera R."/>
            <person name="Culley D."/>
            <person name="Daum C."/>
            <person name="Ezra D."/>
            <person name="Gonzalez J."/>
            <person name="Henrissat B."/>
            <person name="Kuo A."/>
            <person name="Liang C."/>
            <person name="Lipzen A."/>
            <person name="Lutzoni F."/>
            <person name="Magnuson J."/>
            <person name="Mondo S."/>
            <person name="Nolan M."/>
            <person name="Ohm R."/>
            <person name="Pangilinan J."/>
            <person name="Park H.-J."/>
            <person name="Ramirez L."/>
            <person name="Alfaro M."/>
            <person name="Sun H."/>
            <person name="Tritt A."/>
            <person name="Yoshinaga Y."/>
            <person name="Zwiers L.-H."/>
            <person name="Turgeon B."/>
            <person name="Goodwin S."/>
            <person name="Spatafora J."/>
            <person name="Crous P."/>
            <person name="Grigoriev I."/>
        </authorList>
    </citation>
    <scope>NUCLEOTIDE SEQUENCE</scope>
    <source>
        <strain evidence="2">CBS 122367</strain>
    </source>
</reference>